<proteinExistence type="predicted"/>
<dbReference type="InterPro" id="IPR035919">
    <property type="entry name" value="EAL_sf"/>
</dbReference>
<dbReference type="EMBL" id="OAOP01000001">
    <property type="protein sequence ID" value="SNX67130.1"/>
    <property type="molecule type" value="Genomic_DNA"/>
</dbReference>
<evidence type="ECO:0000259" key="1">
    <source>
        <dbReference type="PROSITE" id="PS50883"/>
    </source>
</evidence>
<name>A0A285CHZ0_9BACI</name>
<dbReference type="RefSeq" id="WP_097156955.1">
    <property type="nucleotide sequence ID" value="NZ_JBEPMQ010000003.1"/>
</dbReference>
<evidence type="ECO:0000313" key="2">
    <source>
        <dbReference type="EMBL" id="SNX67130.1"/>
    </source>
</evidence>
<protein>
    <submittedName>
        <fullName evidence="2">EAL domain-containing protein (Putative c-di-GMP-specific phosphodiesterase class I)</fullName>
    </submittedName>
</protein>
<organism evidence="2 3">
    <name type="scientific">Bacillus oleivorans</name>
    <dbReference type="NCBI Taxonomy" id="1448271"/>
    <lineage>
        <taxon>Bacteria</taxon>
        <taxon>Bacillati</taxon>
        <taxon>Bacillota</taxon>
        <taxon>Bacilli</taxon>
        <taxon>Bacillales</taxon>
        <taxon>Bacillaceae</taxon>
        <taxon>Bacillus</taxon>
    </lineage>
</organism>
<keyword evidence="3" id="KW-1185">Reference proteome</keyword>
<dbReference type="Pfam" id="PF00563">
    <property type="entry name" value="EAL"/>
    <property type="match status" value="1"/>
</dbReference>
<dbReference type="SUPFAM" id="SSF141868">
    <property type="entry name" value="EAL domain-like"/>
    <property type="match status" value="1"/>
</dbReference>
<feature type="domain" description="EAL" evidence="1">
    <location>
        <begin position="1"/>
        <end position="236"/>
    </location>
</feature>
<dbReference type="InterPro" id="IPR001633">
    <property type="entry name" value="EAL_dom"/>
</dbReference>
<dbReference type="InterPro" id="IPR050706">
    <property type="entry name" value="Cyclic-di-GMP_PDE-like"/>
</dbReference>
<dbReference type="Gene3D" id="3.20.20.450">
    <property type="entry name" value="EAL domain"/>
    <property type="match status" value="1"/>
</dbReference>
<gene>
    <name evidence="2" type="ORF">SAMN05877753_101446</name>
</gene>
<dbReference type="OrthoDB" id="581425at2"/>
<accession>A0A285CHZ0</accession>
<dbReference type="Proteomes" id="UP000219546">
    <property type="component" value="Unassembled WGS sequence"/>
</dbReference>
<dbReference type="AlphaFoldDB" id="A0A285CHZ0"/>
<dbReference type="GO" id="GO:0071111">
    <property type="term" value="F:cyclic-guanylate-specific phosphodiesterase activity"/>
    <property type="evidence" value="ECO:0007669"/>
    <property type="project" value="InterPro"/>
</dbReference>
<dbReference type="CDD" id="cd01948">
    <property type="entry name" value="EAL"/>
    <property type="match status" value="1"/>
</dbReference>
<reference evidence="2 3" key="1">
    <citation type="submission" date="2017-08" db="EMBL/GenBank/DDBJ databases">
        <authorList>
            <person name="de Groot N.N."/>
        </authorList>
    </citation>
    <scope>NUCLEOTIDE SEQUENCE [LARGE SCALE GENOMIC DNA]</scope>
    <source>
        <strain evidence="2 3">JC228</strain>
    </source>
</reference>
<dbReference type="PROSITE" id="PS50883">
    <property type="entry name" value="EAL"/>
    <property type="match status" value="1"/>
</dbReference>
<dbReference type="PANTHER" id="PTHR33121:SF76">
    <property type="entry name" value="SIGNALING PROTEIN"/>
    <property type="match status" value="1"/>
</dbReference>
<evidence type="ECO:0000313" key="3">
    <source>
        <dbReference type="Proteomes" id="UP000219546"/>
    </source>
</evidence>
<dbReference type="SMART" id="SM00052">
    <property type="entry name" value="EAL"/>
    <property type="match status" value="1"/>
</dbReference>
<dbReference type="PANTHER" id="PTHR33121">
    <property type="entry name" value="CYCLIC DI-GMP PHOSPHODIESTERASE PDEF"/>
    <property type="match status" value="1"/>
</dbReference>
<sequence length="236" mass="27624">MLLNKIIEDEMFFHHYQPIYNLKEDRITGYEVLLRSTDFSNPETVFFTAQQEKRLYELDSRSIHKAILTYQTAGFSKKEGHLFINIFPSTLLNNKFPSFIYNIMNDGLLTNQQIVFEISEREKISDVNLLKETLHHFKKLGFQFAIDDFGKGYADIEKIIELEPDYLKLDKYFSENLHSSKKKQVFIKNILRYCNHFNIELILEGLENSLDLSISKKLGIPLGQGYKLGRPNLLSV</sequence>